<dbReference type="EMBL" id="LBSM01000003">
    <property type="protein sequence ID" value="KKQ18572.1"/>
    <property type="molecule type" value="Genomic_DNA"/>
</dbReference>
<dbReference type="NCBIfam" id="TIGR02595">
    <property type="entry name" value="PEP_CTERM"/>
    <property type="match status" value="1"/>
</dbReference>
<keyword evidence="1" id="KW-1133">Transmembrane helix</keyword>
<keyword evidence="1" id="KW-0472">Membrane</keyword>
<evidence type="ECO:0000313" key="3">
    <source>
        <dbReference type="Proteomes" id="UP000034508"/>
    </source>
</evidence>
<dbReference type="Proteomes" id="UP000034508">
    <property type="component" value="Unassembled WGS sequence"/>
</dbReference>
<dbReference type="AlphaFoldDB" id="A0A0G0FL75"/>
<feature type="transmembrane region" description="Helical" evidence="1">
    <location>
        <begin position="202"/>
        <end position="219"/>
    </location>
</feature>
<sequence length="225" mass="25188">MFPWDKHGYPLSWYGSASIFTDNVAINWSPLLGDIYKTLGSEYEQDWKKDDGTFDWSREYILKEIDTGPTAFIEKQEKLDLATLLTQGSLTGIPNGMLLTENSPAFWHTGFTKNLNDTTIEFSYQFLNAGDGDQLGLWIDDELRFIITGSLVGTEIMMSDIDIFGLTNGEHILSVALHNYGDANASVQVFDFTMLSIPEPSTLYLLCAAVVFSLIAMLLRQKPAC</sequence>
<protein>
    <submittedName>
        <fullName evidence="2">Uncharacterized protein</fullName>
    </submittedName>
</protein>
<name>A0A0G0FL75_9BACT</name>
<evidence type="ECO:0000313" key="2">
    <source>
        <dbReference type="EMBL" id="KKQ18572.1"/>
    </source>
</evidence>
<comment type="caution">
    <text evidence="2">The sequence shown here is derived from an EMBL/GenBank/DDBJ whole genome shotgun (WGS) entry which is preliminary data.</text>
</comment>
<dbReference type="InterPro" id="IPR013424">
    <property type="entry name" value="Ice-binding_C"/>
</dbReference>
<keyword evidence="1" id="KW-0812">Transmembrane</keyword>
<accession>A0A0G0FL75</accession>
<organism evidence="2 3">
    <name type="scientific">Berkelbacteria bacterium GW2011_GWA1_36_9</name>
    <dbReference type="NCBI Taxonomy" id="1618331"/>
    <lineage>
        <taxon>Bacteria</taxon>
        <taxon>Candidatus Berkelbacteria</taxon>
    </lineage>
</organism>
<gene>
    <name evidence="2" type="ORF">US31_C0003G0001</name>
</gene>
<evidence type="ECO:0000256" key="1">
    <source>
        <dbReference type="SAM" id="Phobius"/>
    </source>
</evidence>
<proteinExistence type="predicted"/>
<reference evidence="2 3" key="1">
    <citation type="journal article" date="2015" name="Nature">
        <title>rRNA introns, odd ribosomes, and small enigmatic genomes across a large radiation of phyla.</title>
        <authorList>
            <person name="Brown C.T."/>
            <person name="Hug L.A."/>
            <person name="Thomas B.C."/>
            <person name="Sharon I."/>
            <person name="Castelle C.J."/>
            <person name="Singh A."/>
            <person name="Wilkins M.J."/>
            <person name="Williams K.H."/>
            <person name="Banfield J.F."/>
        </authorList>
    </citation>
    <scope>NUCLEOTIDE SEQUENCE [LARGE SCALE GENOMIC DNA]</scope>
</reference>